<dbReference type="RefSeq" id="WP_004399538.1">
    <property type="nucleotide sequence ID" value="NC_000964.3"/>
</dbReference>
<evidence type="ECO:0000313" key="2">
    <source>
        <dbReference type="EMBL" id="QJP88779.1"/>
    </source>
</evidence>
<dbReference type="OrthoDB" id="9860377at2"/>
<evidence type="ECO:0008006" key="3">
    <source>
        <dbReference type="Google" id="ProtNLM"/>
    </source>
</evidence>
<dbReference type="EMBL" id="CP052842">
    <property type="protein sequence ID" value="QJP88779.1"/>
    <property type="molecule type" value="Genomic_DNA"/>
</dbReference>
<evidence type="ECO:0000256" key="1">
    <source>
        <dbReference type="SAM" id="Phobius"/>
    </source>
</evidence>
<feature type="transmembrane region" description="Helical" evidence="1">
    <location>
        <begin position="12"/>
        <end position="29"/>
    </location>
</feature>
<reference evidence="2" key="1">
    <citation type="submission" date="2020-04" db="EMBL/GenBank/DDBJ databases">
        <title>Phage recombination drives evolution of spore-forming Bacilli.</title>
        <authorList>
            <person name="Dragos A."/>
            <person name="Kovacs A.T."/>
        </authorList>
    </citation>
    <scope>NUCLEOTIDE SEQUENCE</scope>
    <source>
        <strain evidence="2">168</strain>
    </source>
</reference>
<keyword evidence="1" id="KW-1133">Transmembrane helix</keyword>
<sequence>MELILDCFVNWSFDKIMDYILIAGLYFVFKSKSKQNYPDHFEEKRRHRN</sequence>
<organism evidence="2">
    <name type="scientific">Bacillus subtilis (strain 168)</name>
    <dbReference type="NCBI Taxonomy" id="224308"/>
    <lineage>
        <taxon>Bacteria</taxon>
        <taxon>Bacillati</taxon>
        <taxon>Bacillota</taxon>
        <taxon>Bacilli</taxon>
        <taxon>Bacillales</taxon>
        <taxon>Bacillaceae</taxon>
        <taxon>Bacillus</taxon>
    </lineage>
</organism>
<dbReference type="SMR" id="A0A6M4JJL6"/>
<gene>
    <name evidence="2" type="ORF">HIR78_12440</name>
</gene>
<dbReference type="AlphaFoldDB" id="A0A6M4JJL6"/>
<dbReference type="KEGG" id="bsu:BSU20520"/>
<name>A0A6M4JJL6_BACSU</name>
<accession>A0A6M4JJL6</accession>
<keyword evidence="1" id="KW-0812">Transmembrane</keyword>
<protein>
    <recommendedName>
        <fullName evidence="3">Phage protein</fullName>
    </recommendedName>
</protein>
<keyword evidence="1" id="KW-0472">Membrane</keyword>
<proteinExistence type="predicted"/>